<dbReference type="GO" id="GO:0016705">
    <property type="term" value="F:oxidoreductase activity, acting on paired donors, with incorporation or reduction of molecular oxygen"/>
    <property type="evidence" value="ECO:0007669"/>
    <property type="project" value="InterPro"/>
</dbReference>
<dbReference type="InterPro" id="IPR036396">
    <property type="entry name" value="Cyt_P450_sf"/>
</dbReference>
<feature type="non-terminal residue" evidence="2">
    <location>
        <position position="138"/>
    </location>
</feature>
<gene>
    <name evidence="2" type="ORF">POCULU_LOCUS10708</name>
</gene>
<dbReference type="GO" id="GO:0004497">
    <property type="term" value="F:monooxygenase activity"/>
    <property type="evidence" value="ECO:0007669"/>
    <property type="project" value="InterPro"/>
</dbReference>
<keyword evidence="3" id="KW-1185">Reference proteome</keyword>
<comment type="caution">
    <text evidence="2">The sequence shown here is derived from an EMBL/GenBank/DDBJ whole genome shotgun (WGS) entry which is preliminary data.</text>
</comment>
<evidence type="ECO:0000256" key="1">
    <source>
        <dbReference type="ARBA" id="ARBA00010617"/>
    </source>
</evidence>
<dbReference type="SUPFAM" id="SSF48264">
    <property type="entry name" value="Cytochrome P450"/>
    <property type="match status" value="1"/>
</dbReference>
<organism evidence="2 3">
    <name type="scientific">Paraglomus occultum</name>
    <dbReference type="NCBI Taxonomy" id="144539"/>
    <lineage>
        <taxon>Eukaryota</taxon>
        <taxon>Fungi</taxon>
        <taxon>Fungi incertae sedis</taxon>
        <taxon>Mucoromycota</taxon>
        <taxon>Glomeromycotina</taxon>
        <taxon>Glomeromycetes</taxon>
        <taxon>Paraglomerales</taxon>
        <taxon>Paraglomeraceae</taxon>
        <taxon>Paraglomus</taxon>
    </lineage>
</organism>
<dbReference type="GO" id="GO:0020037">
    <property type="term" value="F:heme binding"/>
    <property type="evidence" value="ECO:0007669"/>
    <property type="project" value="InterPro"/>
</dbReference>
<dbReference type="InterPro" id="IPR001128">
    <property type="entry name" value="Cyt_P450"/>
</dbReference>
<dbReference type="PANTHER" id="PTHR24305">
    <property type="entry name" value="CYTOCHROME P450"/>
    <property type="match status" value="1"/>
</dbReference>
<evidence type="ECO:0000313" key="3">
    <source>
        <dbReference type="Proteomes" id="UP000789572"/>
    </source>
</evidence>
<dbReference type="GO" id="GO:0005506">
    <property type="term" value="F:iron ion binding"/>
    <property type="evidence" value="ECO:0007669"/>
    <property type="project" value="InterPro"/>
</dbReference>
<dbReference type="AlphaFoldDB" id="A0A9N9EAH4"/>
<reference evidence="2" key="1">
    <citation type="submission" date="2021-06" db="EMBL/GenBank/DDBJ databases">
        <authorList>
            <person name="Kallberg Y."/>
            <person name="Tangrot J."/>
            <person name="Rosling A."/>
        </authorList>
    </citation>
    <scope>NUCLEOTIDE SEQUENCE</scope>
    <source>
        <strain evidence="2">IA702</strain>
    </source>
</reference>
<proteinExistence type="inferred from homology"/>
<dbReference type="InterPro" id="IPR050121">
    <property type="entry name" value="Cytochrome_P450_monoxygenase"/>
</dbReference>
<name>A0A9N9EAH4_9GLOM</name>
<dbReference type="PANTHER" id="PTHR24305:SF166">
    <property type="entry name" value="CYTOCHROME P450 12A4, MITOCHONDRIAL-RELATED"/>
    <property type="match status" value="1"/>
</dbReference>
<dbReference type="Proteomes" id="UP000789572">
    <property type="component" value="Unassembled WGS sequence"/>
</dbReference>
<dbReference type="EMBL" id="CAJVPJ010006089">
    <property type="protein sequence ID" value="CAG8666077.1"/>
    <property type="molecule type" value="Genomic_DNA"/>
</dbReference>
<feature type="non-terminal residue" evidence="2">
    <location>
        <position position="1"/>
    </location>
</feature>
<evidence type="ECO:0000313" key="2">
    <source>
        <dbReference type="EMBL" id="CAG8666077.1"/>
    </source>
</evidence>
<sequence>ELADIFNHQERINPSLKRPMTDDEIRGLMVMRMLPTSNTFCYALYYISHHPEVKKKLLEEIEKVFEDDPNRPITLDDVTKLKYTEAIVKETPRMRPTLGLLPRYGNPSNGVAGYVWPTKMYFIIKIDVELVDMQAPLK</sequence>
<comment type="similarity">
    <text evidence="1">Belongs to the cytochrome P450 family.</text>
</comment>
<dbReference type="Pfam" id="PF00067">
    <property type="entry name" value="p450"/>
    <property type="match status" value="1"/>
</dbReference>
<accession>A0A9N9EAH4</accession>
<dbReference type="OrthoDB" id="1470350at2759"/>
<protein>
    <submittedName>
        <fullName evidence="2">885_t:CDS:1</fullName>
    </submittedName>
</protein>
<dbReference type="Gene3D" id="1.10.630.10">
    <property type="entry name" value="Cytochrome P450"/>
    <property type="match status" value="1"/>
</dbReference>